<dbReference type="AlphaFoldDB" id="A0A1Z4VRB4"/>
<evidence type="ECO:0000313" key="6">
    <source>
        <dbReference type="Proteomes" id="UP000218765"/>
    </source>
</evidence>
<evidence type="ECO:0000259" key="4">
    <source>
        <dbReference type="PROSITE" id="PS50234"/>
    </source>
</evidence>
<organism evidence="5 6">
    <name type="scientific">Thiohalobacter thiocyanaticus</name>
    <dbReference type="NCBI Taxonomy" id="585455"/>
    <lineage>
        <taxon>Bacteria</taxon>
        <taxon>Pseudomonadati</taxon>
        <taxon>Pseudomonadota</taxon>
        <taxon>Gammaproteobacteria</taxon>
        <taxon>Thiohalobacterales</taxon>
        <taxon>Thiohalobacteraceae</taxon>
        <taxon>Thiohalobacter</taxon>
    </lineage>
</organism>
<feature type="compositionally biased region" description="Acidic residues" evidence="1">
    <location>
        <begin position="555"/>
        <end position="572"/>
    </location>
</feature>
<proteinExistence type="predicted"/>
<feature type="compositionally biased region" description="Acidic residues" evidence="1">
    <location>
        <begin position="447"/>
        <end position="485"/>
    </location>
</feature>
<dbReference type="PROSITE" id="PS50234">
    <property type="entry name" value="VWFA"/>
    <property type="match status" value="1"/>
</dbReference>
<evidence type="ECO:0000256" key="2">
    <source>
        <dbReference type="SAM" id="Phobius"/>
    </source>
</evidence>
<keyword evidence="2" id="KW-0812">Transmembrane</keyword>
<feature type="transmembrane region" description="Helical" evidence="2">
    <location>
        <begin position="516"/>
        <end position="540"/>
    </location>
</feature>
<feature type="domain" description="VWFA" evidence="4">
    <location>
        <begin position="53"/>
        <end position="238"/>
    </location>
</feature>
<dbReference type="Gene3D" id="3.40.50.410">
    <property type="entry name" value="von Willebrand factor, type A domain"/>
    <property type="match status" value="1"/>
</dbReference>
<reference evidence="5 6" key="1">
    <citation type="submission" date="2017-05" db="EMBL/GenBank/DDBJ databases">
        <title>Thiocyanate degradation by Thiohalobacter thiocyanaticus FOKN1.</title>
        <authorList>
            <person name="Oshiki M."/>
            <person name="Fukushima T."/>
            <person name="Kawano S."/>
            <person name="Nakagawa J."/>
        </authorList>
    </citation>
    <scope>NUCLEOTIDE SEQUENCE [LARGE SCALE GENOMIC DNA]</scope>
    <source>
        <strain evidence="5 6">FOKN1</strain>
    </source>
</reference>
<gene>
    <name evidence="5" type="ORF">FOKN1_1780</name>
</gene>
<sequence>MERSLSGRPAAAPSPFRRRAGALLLAAGLWLLAMTASAADSDFVAAGSSAGVDAVLIIDSSGSMKETDPRRMRVPAARMFISLLGDDDRVGVISFSDKGYPVAHLTPATEANHRQLFAAVDKVSALGAYTNLHAALETGRRMLDAADGEDRRRLLLLMSDGRMDTGDFDQDQALTRAIEEDMIGELRAAGIEVYTLAFTEASDMPLLRTIASGTDGISRLASNDRELHRVFSTLFESAKKPDMLPIEGGEFLVDDAIEEVTVVASKHTPGSEIKLIMPDARVIRPEVAGPAVRWHESDGFDMITIDQPPAGTWRLVSDGADNRAYVVTDMRLEGRLDVTEPAIGEQMQARAWLEQGGEPITAAEILDHTTFRMEIIPPEGESRHLSLAADAAADPGRFLQDFEFTRPGSHRIRLIASGQTFTREKSLFVEVPPLPEGATSSTPEPEAAVEPESEPAVEAEPEPAAEPEPEPEPESQAEPEPEPEPEAGIPPALQEEIIDPAPEAEDKAETQTGPGLGLILGLFVLANVIIGAAIGGFIWWRRRRRRKAAARGEADTESDTDADEQDEGPAKD</sequence>
<keyword evidence="3" id="KW-0732">Signal</keyword>
<dbReference type="SMART" id="SM00327">
    <property type="entry name" value="VWA"/>
    <property type="match status" value="1"/>
</dbReference>
<dbReference type="Pfam" id="PF00092">
    <property type="entry name" value="VWA"/>
    <property type="match status" value="1"/>
</dbReference>
<evidence type="ECO:0000313" key="5">
    <source>
        <dbReference type="EMBL" id="BAZ94166.1"/>
    </source>
</evidence>
<dbReference type="Proteomes" id="UP000218765">
    <property type="component" value="Chromosome"/>
</dbReference>
<accession>A0A1Z4VRB4</accession>
<keyword evidence="6" id="KW-1185">Reference proteome</keyword>
<dbReference type="RefSeq" id="WP_096366288.1">
    <property type="nucleotide sequence ID" value="NZ_AP018052.1"/>
</dbReference>
<keyword evidence="2" id="KW-0472">Membrane</keyword>
<dbReference type="EMBL" id="AP018052">
    <property type="protein sequence ID" value="BAZ94166.1"/>
    <property type="molecule type" value="Genomic_DNA"/>
</dbReference>
<dbReference type="PANTHER" id="PTHR10579:SF43">
    <property type="entry name" value="ZINC FINGER (C3HC4-TYPE RING FINGER) FAMILY PROTEIN"/>
    <property type="match status" value="1"/>
</dbReference>
<protein>
    <recommendedName>
        <fullName evidence="4">VWFA domain-containing protein</fullName>
    </recommendedName>
</protein>
<keyword evidence="2" id="KW-1133">Transmembrane helix</keyword>
<name>A0A1Z4VRB4_9GAMM</name>
<feature type="chain" id="PRO_5012012300" description="VWFA domain-containing protein" evidence="3">
    <location>
        <begin position="39"/>
        <end position="572"/>
    </location>
</feature>
<dbReference type="CDD" id="cd00198">
    <property type="entry name" value="vWFA"/>
    <property type="match status" value="1"/>
</dbReference>
<feature type="region of interest" description="Disordered" evidence="1">
    <location>
        <begin position="432"/>
        <end position="490"/>
    </location>
</feature>
<dbReference type="OrthoDB" id="798937at2"/>
<dbReference type="SUPFAM" id="SSF53300">
    <property type="entry name" value="vWA-like"/>
    <property type="match status" value="1"/>
</dbReference>
<evidence type="ECO:0000256" key="3">
    <source>
        <dbReference type="SAM" id="SignalP"/>
    </source>
</evidence>
<feature type="region of interest" description="Disordered" evidence="1">
    <location>
        <begin position="545"/>
        <end position="572"/>
    </location>
</feature>
<dbReference type="InterPro" id="IPR036465">
    <property type="entry name" value="vWFA_dom_sf"/>
</dbReference>
<dbReference type="InterPro" id="IPR002035">
    <property type="entry name" value="VWF_A"/>
</dbReference>
<dbReference type="PANTHER" id="PTHR10579">
    <property type="entry name" value="CALCIUM-ACTIVATED CHLORIDE CHANNEL REGULATOR"/>
    <property type="match status" value="1"/>
</dbReference>
<dbReference type="InterPro" id="IPR051266">
    <property type="entry name" value="CLCR"/>
</dbReference>
<dbReference type="KEGG" id="ttc:FOKN1_1780"/>
<evidence type="ECO:0000256" key="1">
    <source>
        <dbReference type="SAM" id="MobiDB-lite"/>
    </source>
</evidence>
<feature type="signal peptide" evidence="3">
    <location>
        <begin position="1"/>
        <end position="38"/>
    </location>
</feature>